<dbReference type="AlphaFoldDB" id="A0A081P240"/>
<dbReference type="SUPFAM" id="SSF160631">
    <property type="entry name" value="SMI1/KNR4-like"/>
    <property type="match status" value="1"/>
</dbReference>
<organism evidence="1 2">
    <name type="scientific">Paenibacillus tyrfis</name>
    <dbReference type="NCBI Taxonomy" id="1501230"/>
    <lineage>
        <taxon>Bacteria</taxon>
        <taxon>Bacillati</taxon>
        <taxon>Bacillota</taxon>
        <taxon>Bacilli</taxon>
        <taxon>Bacillales</taxon>
        <taxon>Paenibacillaceae</taxon>
        <taxon>Paenibacillus</taxon>
    </lineage>
</organism>
<proteinExistence type="predicted"/>
<name>A0A081P240_9BACL</name>
<evidence type="ECO:0000313" key="1">
    <source>
        <dbReference type="EMBL" id="KEQ24763.1"/>
    </source>
</evidence>
<keyword evidence="2" id="KW-1185">Reference proteome</keyword>
<accession>A0A081P240</accession>
<evidence type="ECO:0000313" key="2">
    <source>
        <dbReference type="Proteomes" id="UP000028123"/>
    </source>
</evidence>
<evidence type="ECO:0008006" key="3">
    <source>
        <dbReference type="Google" id="ProtNLM"/>
    </source>
</evidence>
<dbReference type="InterPro" id="IPR037883">
    <property type="entry name" value="Knr4/Smi1-like_sf"/>
</dbReference>
<dbReference type="EMBL" id="JNVM01000014">
    <property type="protein sequence ID" value="KEQ24763.1"/>
    <property type="molecule type" value="Genomic_DNA"/>
</dbReference>
<dbReference type="OrthoDB" id="8611321at2"/>
<protein>
    <recommendedName>
        <fullName evidence="3">Knr4/Smi1-like domain-containing protein</fullName>
    </recommendedName>
</protein>
<sequence length="158" mass="18482">MQPITREKIKFMKHVLEEDPFYLVIGDIQEESDPDPDVKKDALQTYHEFLNEYSSLRCGSVVLFGRKELPDYQFPVADMPGGFEEWVCIGKIEPYPLYINKQNGRICCLTGDPGTEMEIRHFGDFHEFLESYVFGEKYVEIGGRDDWYDLLKQRGLLK</sequence>
<comment type="caution">
    <text evidence="1">The sequence shown here is derived from an EMBL/GenBank/DDBJ whole genome shotgun (WGS) entry which is preliminary data.</text>
</comment>
<dbReference type="eggNOG" id="ENOG5032YA6">
    <property type="taxonomic scope" value="Bacteria"/>
</dbReference>
<gene>
    <name evidence="1" type="ORF">ET33_06705</name>
</gene>
<dbReference type="Proteomes" id="UP000028123">
    <property type="component" value="Unassembled WGS sequence"/>
</dbReference>
<reference evidence="1 2" key="1">
    <citation type="submission" date="2014-06" db="EMBL/GenBank/DDBJ databases">
        <title>Draft genome sequence of Paenibacillus sp. MSt1.</title>
        <authorList>
            <person name="Aw Y.K."/>
            <person name="Ong K.S."/>
            <person name="Gan H.M."/>
            <person name="Lee S.M."/>
        </authorList>
    </citation>
    <scope>NUCLEOTIDE SEQUENCE [LARGE SCALE GENOMIC DNA]</scope>
    <source>
        <strain evidence="1 2">MSt1</strain>
    </source>
</reference>